<organism evidence="1 2">
    <name type="scientific">Ambispora leptoticha</name>
    <dbReference type="NCBI Taxonomy" id="144679"/>
    <lineage>
        <taxon>Eukaryota</taxon>
        <taxon>Fungi</taxon>
        <taxon>Fungi incertae sedis</taxon>
        <taxon>Mucoromycota</taxon>
        <taxon>Glomeromycotina</taxon>
        <taxon>Glomeromycetes</taxon>
        <taxon>Archaeosporales</taxon>
        <taxon>Ambisporaceae</taxon>
        <taxon>Ambispora</taxon>
    </lineage>
</organism>
<dbReference type="Proteomes" id="UP000789508">
    <property type="component" value="Unassembled WGS sequence"/>
</dbReference>
<reference evidence="1" key="1">
    <citation type="submission" date="2021-06" db="EMBL/GenBank/DDBJ databases">
        <authorList>
            <person name="Kallberg Y."/>
            <person name="Tangrot J."/>
            <person name="Rosling A."/>
        </authorList>
    </citation>
    <scope>NUCLEOTIDE SEQUENCE</scope>
    <source>
        <strain evidence="1">FL130A</strain>
    </source>
</reference>
<evidence type="ECO:0000313" key="1">
    <source>
        <dbReference type="EMBL" id="CAG8742328.1"/>
    </source>
</evidence>
<feature type="non-terminal residue" evidence="1">
    <location>
        <position position="41"/>
    </location>
</feature>
<comment type="caution">
    <text evidence="1">The sequence shown here is derived from an EMBL/GenBank/DDBJ whole genome shotgun (WGS) entry which is preliminary data.</text>
</comment>
<proteinExistence type="predicted"/>
<name>A0A9N9IM74_9GLOM</name>
<protein>
    <submittedName>
        <fullName evidence="1">14337_t:CDS:1</fullName>
    </submittedName>
</protein>
<dbReference type="EMBL" id="CAJVPS010035951">
    <property type="protein sequence ID" value="CAG8742328.1"/>
    <property type="molecule type" value="Genomic_DNA"/>
</dbReference>
<evidence type="ECO:0000313" key="2">
    <source>
        <dbReference type="Proteomes" id="UP000789508"/>
    </source>
</evidence>
<gene>
    <name evidence="1" type="ORF">ALEPTO_LOCUS12997</name>
</gene>
<keyword evidence="2" id="KW-1185">Reference proteome</keyword>
<accession>A0A9N9IM74</accession>
<dbReference type="AlphaFoldDB" id="A0A9N9IM74"/>
<sequence>DKQDDDELVGHLDFIGLHQTSQSSSKRLRKVGFSMTEFTTQ</sequence>